<dbReference type="AlphaFoldDB" id="A0A835LTR8"/>
<evidence type="ECO:0000313" key="2">
    <source>
        <dbReference type="EMBL" id="KAF9599216.1"/>
    </source>
</evidence>
<dbReference type="Proteomes" id="UP000631114">
    <property type="component" value="Unassembled WGS sequence"/>
</dbReference>
<reference evidence="2 3" key="1">
    <citation type="submission" date="2020-10" db="EMBL/GenBank/DDBJ databases">
        <title>The Coptis chinensis genome and diversification of protoberbering-type alkaloids.</title>
        <authorList>
            <person name="Wang B."/>
            <person name="Shu S."/>
            <person name="Song C."/>
            <person name="Liu Y."/>
        </authorList>
    </citation>
    <scope>NUCLEOTIDE SEQUENCE [LARGE SCALE GENOMIC DNA]</scope>
    <source>
        <strain evidence="2">HL-2020</strain>
        <tissue evidence="2">Leaf</tissue>
    </source>
</reference>
<evidence type="ECO:0000259" key="1">
    <source>
        <dbReference type="Pfam" id="PF14111"/>
    </source>
</evidence>
<dbReference type="PANTHER" id="PTHR31286">
    <property type="entry name" value="GLYCINE-RICH CELL WALL STRUCTURAL PROTEIN 1.8-LIKE"/>
    <property type="match status" value="1"/>
</dbReference>
<dbReference type="PANTHER" id="PTHR31286:SF180">
    <property type="entry name" value="OS10G0362600 PROTEIN"/>
    <property type="match status" value="1"/>
</dbReference>
<dbReference type="OrthoDB" id="1939300at2759"/>
<gene>
    <name evidence="2" type="ORF">IFM89_036342</name>
</gene>
<accession>A0A835LTR8</accession>
<organism evidence="2 3">
    <name type="scientific">Coptis chinensis</name>
    <dbReference type="NCBI Taxonomy" id="261450"/>
    <lineage>
        <taxon>Eukaryota</taxon>
        <taxon>Viridiplantae</taxon>
        <taxon>Streptophyta</taxon>
        <taxon>Embryophyta</taxon>
        <taxon>Tracheophyta</taxon>
        <taxon>Spermatophyta</taxon>
        <taxon>Magnoliopsida</taxon>
        <taxon>Ranunculales</taxon>
        <taxon>Ranunculaceae</taxon>
        <taxon>Coptidoideae</taxon>
        <taxon>Coptis</taxon>
    </lineage>
</organism>
<dbReference type="EMBL" id="JADFTS010000007">
    <property type="protein sequence ID" value="KAF9599216.1"/>
    <property type="molecule type" value="Genomic_DNA"/>
</dbReference>
<dbReference type="InterPro" id="IPR025558">
    <property type="entry name" value="DUF4283"/>
</dbReference>
<dbReference type="Pfam" id="PF14111">
    <property type="entry name" value="DUF4283"/>
    <property type="match status" value="1"/>
</dbReference>
<feature type="domain" description="DUF4283" evidence="1">
    <location>
        <begin position="114"/>
        <end position="187"/>
    </location>
</feature>
<keyword evidence="3" id="KW-1185">Reference proteome</keyword>
<name>A0A835LTR8_9MAGN</name>
<dbReference type="InterPro" id="IPR040256">
    <property type="entry name" value="At4g02000-like"/>
</dbReference>
<evidence type="ECO:0000313" key="3">
    <source>
        <dbReference type="Proteomes" id="UP000631114"/>
    </source>
</evidence>
<proteinExistence type="predicted"/>
<protein>
    <recommendedName>
        <fullName evidence="1">DUF4283 domain-containing protein</fullName>
    </recommendedName>
</protein>
<comment type="caution">
    <text evidence="2">The sequence shown here is derived from an EMBL/GenBank/DDBJ whole genome shotgun (WGS) entry which is preliminary data.</text>
</comment>
<sequence length="188" mass="21626">MTEGETIDLVMEKQNELALVIHEKEMEKETPSSPKVTDPSVGSVEEVVVILEDTNEKRYEGKERAQKGSTTTAKKVAWNDLFKQGGETCELTLYEPEIVNGVAICPKDILRKGEEVWKEYLVGFFMDRRIAYPVVKQALARQWKTKGPYDISTDENYFYFKFENSEDRKLVLEQGPVFIARRVLVIKP</sequence>